<comment type="similarity">
    <text evidence="9">Belongs to the binding-protein-dependent transport system permease family.</text>
</comment>
<feature type="transmembrane region" description="Helical" evidence="9">
    <location>
        <begin position="20"/>
        <end position="40"/>
    </location>
</feature>
<dbReference type="InterPro" id="IPR005667">
    <property type="entry name" value="Sulph_transpt2"/>
</dbReference>
<dbReference type="CDD" id="cd06261">
    <property type="entry name" value="TM_PBP2"/>
    <property type="match status" value="1"/>
</dbReference>
<evidence type="ECO:0000256" key="3">
    <source>
        <dbReference type="ARBA" id="ARBA00022448"/>
    </source>
</evidence>
<proteinExistence type="inferred from homology"/>
<keyword evidence="12" id="KW-1185">Reference proteome</keyword>
<feature type="transmembrane region" description="Helical" evidence="9">
    <location>
        <begin position="135"/>
        <end position="158"/>
    </location>
</feature>
<evidence type="ECO:0000256" key="8">
    <source>
        <dbReference type="ARBA" id="ARBA00025323"/>
    </source>
</evidence>
<dbReference type="SUPFAM" id="SSF161098">
    <property type="entry name" value="MetI-like"/>
    <property type="match status" value="1"/>
</dbReference>
<evidence type="ECO:0000256" key="4">
    <source>
        <dbReference type="ARBA" id="ARBA00022692"/>
    </source>
</evidence>
<comment type="subcellular location">
    <subcellularLocation>
        <location evidence="9">Cell membrane</location>
        <topology evidence="9">Multi-pass membrane protein</topology>
    </subcellularLocation>
    <subcellularLocation>
        <location evidence="1">Membrane</location>
        <topology evidence="1">Multi-pass membrane protein</topology>
    </subcellularLocation>
</comment>
<evidence type="ECO:0000256" key="5">
    <source>
        <dbReference type="ARBA" id="ARBA00022989"/>
    </source>
</evidence>
<evidence type="ECO:0000256" key="1">
    <source>
        <dbReference type="ARBA" id="ARBA00004141"/>
    </source>
</evidence>
<organism evidence="11 12">
    <name type="scientific">Pelotomaculum thermopropionicum (strain DSM 13744 / JCM 10971 / SI)</name>
    <dbReference type="NCBI Taxonomy" id="370438"/>
    <lineage>
        <taxon>Bacteria</taxon>
        <taxon>Bacillati</taxon>
        <taxon>Bacillota</taxon>
        <taxon>Clostridia</taxon>
        <taxon>Eubacteriales</taxon>
        <taxon>Desulfotomaculaceae</taxon>
        <taxon>Pelotomaculum</taxon>
    </lineage>
</organism>
<gene>
    <name evidence="11" type="primary">CysU</name>
    <name evidence="11" type="ordered locus">PTH_0842</name>
</gene>
<dbReference type="Pfam" id="PF00528">
    <property type="entry name" value="BPD_transp_1"/>
    <property type="match status" value="1"/>
</dbReference>
<accession>A5D419</accession>
<dbReference type="PANTHER" id="PTHR30406">
    <property type="entry name" value="SULFATE TRANSPORT SYSTEM PERMEASE PROTEIN"/>
    <property type="match status" value="1"/>
</dbReference>
<evidence type="ECO:0000259" key="10">
    <source>
        <dbReference type="PROSITE" id="PS50928"/>
    </source>
</evidence>
<keyword evidence="7 9" id="KW-0472">Membrane</keyword>
<dbReference type="PANTHER" id="PTHR30406:SF8">
    <property type="entry name" value="SULFATE TRANSPORT SYSTEM PERMEASE PROTEIN CYST"/>
    <property type="match status" value="1"/>
</dbReference>
<reference evidence="12" key="1">
    <citation type="journal article" date="2008" name="Genome Res.">
        <title>The genome of Pelotomaculum thermopropionicum reveals niche-associated evolution in anaerobic microbiota.</title>
        <authorList>
            <person name="Kosaka T."/>
            <person name="Kato S."/>
            <person name="Shimoyama T."/>
            <person name="Ishii S."/>
            <person name="Abe T."/>
            <person name="Watanabe K."/>
        </authorList>
    </citation>
    <scope>NUCLEOTIDE SEQUENCE [LARGE SCALE GENOMIC DNA]</scope>
    <source>
        <strain evidence="12">DSM 13744 / JCM 10971 / SI</strain>
    </source>
</reference>
<dbReference type="eggNOG" id="COG0555">
    <property type="taxonomic scope" value="Bacteria"/>
</dbReference>
<keyword evidence="6" id="KW-0764">Sulfate transport</keyword>
<dbReference type="Proteomes" id="UP000006556">
    <property type="component" value="Chromosome"/>
</dbReference>
<evidence type="ECO:0000256" key="2">
    <source>
        <dbReference type="ARBA" id="ARBA00011779"/>
    </source>
</evidence>
<sequence length="276" mass="30105">MLAGKRGPNEVQAKGRIDPFNLTTAGILGVVVIYLLLLLFSQVPYLNHSVLLESLRDEEIWFAVSLSLKTSVAASCLAVFLGTPVAYLLSRNDFPGKAFIDTLLDLPTILSPVALGAIMLIFFNQPPGLWIQENIGPVVFSAAGIVVAQTTITLAIAVRLIKAVFDAIDPYYEIAARVLGESRLGAFRRVTLPMARQGIISAFILAWARALGEFGATVTLAGATKYKTETLPIAIYLNLANVKIEKAVVTIWILLLMSYLVLLLVRYLNRKKGVYL</sequence>
<evidence type="ECO:0000313" key="12">
    <source>
        <dbReference type="Proteomes" id="UP000006556"/>
    </source>
</evidence>
<dbReference type="Gene3D" id="1.10.3720.10">
    <property type="entry name" value="MetI-like"/>
    <property type="match status" value="1"/>
</dbReference>
<dbReference type="InterPro" id="IPR035906">
    <property type="entry name" value="MetI-like_sf"/>
</dbReference>
<dbReference type="EMBL" id="AP009389">
    <property type="protein sequence ID" value="BAF59023.1"/>
    <property type="molecule type" value="Genomic_DNA"/>
</dbReference>
<feature type="transmembrane region" description="Helical" evidence="9">
    <location>
        <begin position="198"/>
        <end position="223"/>
    </location>
</feature>
<keyword evidence="3 9" id="KW-0813">Transport</keyword>
<comment type="subunit">
    <text evidence="2">The complex is composed of two ATP-binding proteins (CysA), two transmembrane proteins (CysT and CysW) and a solute-binding protein (CysP).</text>
</comment>
<dbReference type="KEGG" id="pth:PTH_0842"/>
<keyword evidence="5 9" id="KW-1133">Transmembrane helix</keyword>
<evidence type="ECO:0000256" key="6">
    <source>
        <dbReference type="ARBA" id="ARBA00023032"/>
    </source>
</evidence>
<feature type="transmembrane region" description="Helical" evidence="9">
    <location>
        <begin position="247"/>
        <end position="268"/>
    </location>
</feature>
<dbReference type="STRING" id="370438.PTH_0842"/>
<protein>
    <submittedName>
        <fullName evidence="11">ABC-type sulfate transport system, permease component</fullName>
    </submittedName>
</protein>
<comment type="function">
    <text evidence="8">Part of the ABC transporter complex CysAWTP (TC 3.A.1.6.1) involved in sulfate/thiosulfate import. Probably responsible for the translocation of the substrate across the membrane.</text>
</comment>
<keyword evidence="4 9" id="KW-0812">Transmembrane</keyword>
<dbReference type="AlphaFoldDB" id="A5D419"/>
<evidence type="ECO:0000256" key="9">
    <source>
        <dbReference type="RuleBase" id="RU363032"/>
    </source>
</evidence>
<dbReference type="InterPro" id="IPR000515">
    <property type="entry name" value="MetI-like"/>
</dbReference>
<feature type="transmembrane region" description="Helical" evidence="9">
    <location>
        <begin position="102"/>
        <end position="123"/>
    </location>
</feature>
<feature type="domain" description="ABC transmembrane type-1" evidence="10">
    <location>
        <begin position="64"/>
        <end position="265"/>
    </location>
</feature>
<evidence type="ECO:0000313" key="11">
    <source>
        <dbReference type="EMBL" id="BAF59023.1"/>
    </source>
</evidence>
<name>A5D419_PELTS</name>
<dbReference type="PROSITE" id="PS50928">
    <property type="entry name" value="ABC_TM1"/>
    <property type="match status" value="1"/>
</dbReference>
<dbReference type="GO" id="GO:0015419">
    <property type="term" value="F:ABC-type sulfate transporter activity"/>
    <property type="evidence" value="ECO:0007669"/>
    <property type="project" value="InterPro"/>
</dbReference>
<feature type="transmembrane region" description="Helical" evidence="9">
    <location>
        <begin position="60"/>
        <end position="90"/>
    </location>
</feature>
<dbReference type="HOGENOM" id="CLU_016047_14_3_9"/>
<dbReference type="GO" id="GO:0005886">
    <property type="term" value="C:plasma membrane"/>
    <property type="evidence" value="ECO:0007669"/>
    <property type="project" value="UniProtKB-SubCell"/>
</dbReference>
<evidence type="ECO:0000256" key="7">
    <source>
        <dbReference type="ARBA" id="ARBA00023136"/>
    </source>
</evidence>